<gene>
    <name evidence="2" type="primary">Acey_s0001.g280</name>
    <name evidence="2" type="ORF">Y032_0001g280</name>
</gene>
<feature type="region of interest" description="Disordered" evidence="1">
    <location>
        <begin position="87"/>
        <end position="121"/>
    </location>
</feature>
<dbReference type="Proteomes" id="UP000024635">
    <property type="component" value="Unassembled WGS sequence"/>
</dbReference>
<sequence length="121" mass="13689">MSLQIPFNVITLMPFHQMALFRSNRRSNHPPFHLMVHSLCSIVAPFLLARGRAYTSMKCRQGSYSLIPEPHSRLIKMDAAKLCEPASQQQTNRCHETNGVEIQQKARGRAFSTNGHVEPTS</sequence>
<protein>
    <submittedName>
        <fullName evidence="2">Uncharacterized protein</fullName>
    </submittedName>
</protein>
<feature type="compositionally biased region" description="Polar residues" evidence="1">
    <location>
        <begin position="111"/>
        <end position="121"/>
    </location>
</feature>
<comment type="caution">
    <text evidence="2">The sequence shown here is derived from an EMBL/GenBank/DDBJ whole genome shotgun (WGS) entry which is preliminary data.</text>
</comment>
<organism evidence="2 3">
    <name type="scientific">Ancylostoma ceylanicum</name>
    <dbReference type="NCBI Taxonomy" id="53326"/>
    <lineage>
        <taxon>Eukaryota</taxon>
        <taxon>Metazoa</taxon>
        <taxon>Ecdysozoa</taxon>
        <taxon>Nematoda</taxon>
        <taxon>Chromadorea</taxon>
        <taxon>Rhabditida</taxon>
        <taxon>Rhabditina</taxon>
        <taxon>Rhabditomorpha</taxon>
        <taxon>Strongyloidea</taxon>
        <taxon>Ancylostomatidae</taxon>
        <taxon>Ancylostomatinae</taxon>
        <taxon>Ancylostoma</taxon>
    </lineage>
</organism>
<dbReference type="EMBL" id="JARK01001337">
    <property type="protein sequence ID" value="EYC34163.1"/>
    <property type="molecule type" value="Genomic_DNA"/>
</dbReference>
<dbReference type="AlphaFoldDB" id="A0A016W592"/>
<keyword evidence="3" id="KW-1185">Reference proteome</keyword>
<evidence type="ECO:0000313" key="3">
    <source>
        <dbReference type="Proteomes" id="UP000024635"/>
    </source>
</evidence>
<proteinExistence type="predicted"/>
<evidence type="ECO:0000256" key="1">
    <source>
        <dbReference type="SAM" id="MobiDB-lite"/>
    </source>
</evidence>
<evidence type="ECO:0000313" key="2">
    <source>
        <dbReference type="EMBL" id="EYC34163.1"/>
    </source>
</evidence>
<name>A0A016W592_9BILA</name>
<accession>A0A016W592</accession>
<reference evidence="3" key="1">
    <citation type="journal article" date="2015" name="Nat. Genet.">
        <title>The genome and transcriptome of the zoonotic hookworm Ancylostoma ceylanicum identify infection-specific gene families.</title>
        <authorList>
            <person name="Schwarz E.M."/>
            <person name="Hu Y."/>
            <person name="Antoshechkin I."/>
            <person name="Miller M.M."/>
            <person name="Sternberg P.W."/>
            <person name="Aroian R.V."/>
        </authorList>
    </citation>
    <scope>NUCLEOTIDE SEQUENCE</scope>
    <source>
        <strain evidence="3">HY135</strain>
    </source>
</reference>